<name>A0ABP1Q7H9_9HEXA</name>
<organism evidence="4 5">
    <name type="scientific">Orchesella dallaii</name>
    <dbReference type="NCBI Taxonomy" id="48710"/>
    <lineage>
        <taxon>Eukaryota</taxon>
        <taxon>Metazoa</taxon>
        <taxon>Ecdysozoa</taxon>
        <taxon>Arthropoda</taxon>
        <taxon>Hexapoda</taxon>
        <taxon>Collembola</taxon>
        <taxon>Entomobryomorpha</taxon>
        <taxon>Entomobryoidea</taxon>
        <taxon>Orchesellidae</taxon>
        <taxon>Orchesellinae</taxon>
        <taxon>Orchesella</taxon>
    </lineage>
</organism>
<dbReference type="InterPro" id="IPR013087">
    <property type="entry name" value="Znf_C2H2_type"/>
</dbReference>
<reference evidence="4 5" key="1">
    <citation type="submission" date="2024-08" db="EMBL/GenBank/DDBJ databases">
        <authorList>
            <person name="Cucini C."/>
            <person name="Frati F."/>
        </authorList>
    </citation>
    <scope>NUCLEOTIDE SEQUENCE [LARGE SCALE GENOMIC DNA]</scope>
</reference>
<evidence type="ECO:0000256" key="2">
    <source>
        <dbReference type="SAM" id="MobiDB-lite"/>
    </source>
</evidence>
<keyword evidence="1" id="KW-0862">Zinc</keyword>
<comment type="caution">
    <text evidence="4">The sequence shown here is derived from an EMBL/GenBank/DDBJ whole genome shotgun (WGS) entry which is preliminary data.</text>
</comment>
<protein>
    <recommendedName>
        <fullName evidence="3">C2H2-type domain-containing protein</fullName>
    </recommendedName>
</protein>
<evidence type="ECO:0000313" key="5">
    <source>
        <dbReference type="Proteomes" id="UP001642540"/>
    </source>
</evidence>
<dbReference type="Proteomes" id="UP001642540">
    <property type="component" value="Unassembled WGS sequence"/>
</dbReference>
<keyword evidence="1" id="KW-0863">Zinc-finger</keyword>
<feature type="region of interest" description="Disordered" evidence="2">
    <location>
        <begin position="168"/>
        <end position="201"/>
    </location>
</feature>
<dbReference type="Gene3D" id="3.30.160.60">
    <property type="entry name" value="Classic Zinc Finger"/>
    <property type="match status" value="1"/>
</dbReference>
<dbReference type="PROSITE" id="PS50157">
    <property type="entry name" value="ZINC_FINGER_C2H2_2"/>
    <property type="match status" value="1"/>
</dbReference>
<dbReference type="PROSITE" id="PS00028">
    <property type="entry name" value="ZINC_FINGER_C2H2_1"/>
    <property type="match status" value="1"/>
</dbReference>
<keyword evidence="1" id="KW-0479">Metal-binding</keyword>
<keyword evidence="5" id="KW-1185">Reference proteome</keyword>
<sequence>MSRSHGMENYQKPPHILRLEERIAKKLRTKEEGIARRDREIMEKTEIITAREKVIAEKDVEISNLKAQLDASNLLARNKKMKFFRLQRSIRRNLAKAHKRIRNLQQGQKRSDQLLVSKRNASKFLRNENSILRLKWLRCKSALEGLKKKKKISELNLKRMEMAIDNAFPDSSCDENDPNDCVHSDSDDSLRGTEVEEAPSVPSEIVEVQMGTGQSQNEVATVTFNNHPVSRREPEVDGPINPVATFLNSAPFLQRLSIANVFNTMTAAAPTPAQQGSSSSAASPPSLQFFEAHGKDSSRTVVGRYYCKCKNKEFKCEHYLNRHISRQKHRNFSCPHCDHRFHSLFEFKKHLLNAYGKPLDDGTATGCSPCGREFESRSEYAKHFWELHKDLHRTTSGSISASEADQFYRRYEASFRSVNDSGNEEISQCDSDNNQ</sequence>
<dbReference type="EMBL" id="CAXLJM020000025">
    <property type="protein sequence ID" value="CAL8092086.1"/>
    <property type="molecule type" value="Genomic_DNA"/>
</dbReference>
<gene>
    <name evidence="4" type="ORF">ODALV1_LOCUS8120</name>
</gene>
<feature type="compositionally biased region" description="Basic and acidic residues" evidence="2">
    <location>
        <begin position="180"/>
        <end position="194"/>
    </location>
</feature>
<evidence type="ECO:0000256" key="1">
    <source>
        <dbReference type="PROSITE-ProRule" id="PRU00042"/>
    </source>
</evidence>
<evidence type="ECO:0000259" key="3">
    <source>
        <dbReference type="PROSITE" id="PS50157"/>
    </source>
</evidence>
<accession>A0ABP1Q7H9</accession>
<evidence type="ECO:0000313" key="4">
    <source>
        <dbReference type="EMBL" id="CAL8092086.1"/>
    </source>
</evidence>
<feature type="domain" description="C2H2-type" evidence="3">
    <location>
        <begin position="365"/>
        <end position="393"/>
    </location>
</feature>
<proteinExistence type="predicted"/>